<dbReference type="SMART" id="SM00249">
    <property type="entry name" value="PHD"/>
    <property type="match status" value="1"/>
</dbReference>
<keyword evidence="1" id="KW-0479">Metal-binding</keyword>
<keyword evidence="3" id="KW-0862">Zinc</keyword>
<dbReference type="InterPro" id="IPR001965">
    <property type="entry name" value="Znf_PHD"/>
</dbReference>
<dbReference type="Gene3D" id="3.30.40.10">
    <property type="entry name" value="Zinc/RING finger domain, C3HC4 (zinc finger)"/>
    <property type="match status" value="1"/>
</dbReference>
<reference evidence="6" key="1">
    <citation type="submission" date="2017-05" db="UniProtKB">
        <authorList>
            <consortium name="EnsemblMetazoa"/>
        </authorList>
    </citation>
    <scope>IDENTIFICATION</scope>
</reference>
<feature type="region of interest" description="Disordered" evidence="4">
    <location>
        <begin position="1"/>
        <end position="30"/>
    </location>
</feature>
<keyword evidence="2" id="KW-0863">Zinc-finger</keyword>
<dbReference type="SUPFAM" id="SSF57903">
    <property type="entry name" value="FYVE/PHD zinc finger"/>
    <property type="match status" value="1"/>
</dbReference>
<dbReference type="OrthoDB" id="7477315at2759"/>
<accession>A0A1X7V4U9</accession>
<evidence type="ECO:0000259" key="5">
    <source>
        <dbReference type="SMART" id="SM00249"/>
    </source>
</evidence>
<evidence type="ECO:0000256" key="3">
    <source>
        <dbReference type="ARBA" id="ARBA00022833"/>
    </source>
</evidence>
<dbReference type="InterPro" id="IPR013083">
    <property type="entry name" value="Znf_RING/FYVE/PHD"/>
</dbReference>
<evidence type="ECO:0000256" key="4">
    <source>
        <dbReference type="SAM" id="MobiDB-lite"/>
    </source>
</evidence>
<evidence type="ECO:0000256" key="2">
    <source>
        <dbReference type="ARBA" id="ARBA00022771"/>
    </source>
</evidence>
<dbReference type="AlphaFoldDB" id="A0A1X7V4U9"/>
<sequence length="333" mass="36360">MATSNKKSVSFDASANTVRDKDQTESAQPPTGVRCVCLSVKDLGHMIEYEHCPHWCHSKCVGISQPVAKNYPFICPNCVSSLLKEVSSLRSELAALKSQLSNMAESSSEDPETPSASTTPALDCSSHSGPPSSPPSPTSRSKNQRSSPNSSGRRFNLIVAGIKERAANTQRAVRLKEDLEEISSILSPLLPSFNDHTIRDSLRLGKYSSNRSRPLLVTLNRTSDVATILSNKSSLANHPHLRISPDLPPHLRKSRSILLKKRHDLINSGSDRKSIRLTTDSLYIDNVKYGSVVNQMFRECPPPVSGSAAVPPSDYDHPTHSQADILLSDQDNS</sequence>
<proteinExistence type="predicted"/>
<dbReference type="InterPro" id="IPR011011">
    <property type="entry name" value="Znf_FYVE_PHD"/>
</dbReference>
<feature type="compositionally biased region" description="Polar residues" evidence="4">
    <location>
        <begin position="144"/>
        <end position="153"/>
    </location>
</feature>
<name>A0A1X7V4U9_AMPQE</name>
<feature type="region of interest" description="Disordered" evidence="4">
    <location>
        <begin position="100"/>
        <end position="154"/>
    </location>
</feature>
<evidence type="ECO:0000313" key="6">
    <source>
        <dbReference type="EnsemblMetazoa" id="Aqu2.1.35018_001"/>
    </source>
</evidence>
<dbReference type="EnsemblMetazoa" id="Aqu2.1.35018_001">
    <property type="protein sequence ID" value="Aqu2.1.35018_001"/>
    <property type="gene ID" value="Aqu2.1.35018"/>
</dbReference>
<feature type="compositionally biased region" description="Polar residues" evidence="4">
    <location>
        <begin position="1"/>
        <end position="17"/>
    </location>
</feature>
<protein>
    <recommendedName>
        <fullName evidence="5">Zinc finger PHD-type domain-containing protein</fullName>
    </recommendedName>
</protein>
<dbReference type="GO" id="GO:0008270">
    <property type="term" value="F:zinc ion binding"/>
    <property type="evidence" value="ECO:0007669"/>
    <property type="project" value="UniProtKB-KW"/>
</dbReference>
<feature type="domain" description="Zinc finger PHD-type" evidence="5">
    <location>
        <begin position="34"/>
        <end position="79"/>
    </location>
</feature>
<evidence type="ECO:0000256" key="1">
    <source>
        <dbReference type="ARBA" id="ARBA00022723"/>
    </source>
</evidence>
<dbReference type="InParanoid" id="A0A1X7V4U9"/>
<organism evidence="6">
    <name type="scientific">Amphimedon queenslandica</name>
    <name type="common">Sponge</name>
    <dbReference type="NCBI Taxonomy" id="400682"/>
    <lineage>
        <taxon>Eukaryota</taxon>
        <taxon>Metazoa</taxon>
        <taxon>Porifera</taxon>
        <taxon>Demospongiae</taxon>
        <taxon>Heteroscleromorpha</taxon>
        <taxon>Haplosclerida</taxon>
        <taxon>Niphatidae</taxon>
        <taxon>Amphimedon</taxon>
    </lineage>
</organism>